<dbReference type="Pfam" id="PF00082">
    <property type="entry name" value="Peptidase_S8"/>
    <property type="match status" value="1"/>
</dbReference>
<feature type="domain" description="Peptidase S8/S53" evidence="7">
    <location>
        <begin position="185"/>
        <end position="447"/>
    </location>
</feature>
<evidence type="ECO:0000256" key="6">
    <source>
        <dbReference type="SAM" id="MobiDB-lite"/>
    </source>
</evidence>
<gene>
    <name evidence="8" type="ORF">J4573_23680</name>
</gene>
<evidence type="ECO:0000313" key="9">
    <source>
        <dbReference type="Proteomes" id="UP000669179"/>
    </source>
</evidence>
<feature type="region of interest" description="Disordered" evidence="6">
    <location>
        <begin position="442"/>
        <end position="461"/>
    </location>
</feature>
<dbReference type="Gene3D" id="3.40.50.200">
    <property type="entry name" value="Peptidase S8/S53 domain"/>
    <property type="match status" value="1"/>
</dbReference>
<dbReference type="PANTHER" id="PTHR43806:SF11">
    <property type="entry name" value="CEREVISIN-RELATED"/>
    <property type="match status" value="1"/>
</dbReference>
<keyword evidence="3 5" id="KW-0378">Hydrolase</keyword>
<evidence type="ECO:0000256" key="1">
    <source>
        <dbReference type="ARBA" id="ARBA00011073"/>
    </source>
</evidence>
<keyword evidence="4 5" id="KW-0720">Serine protease</keyword>
<feature type="active site" description="Charge relay system" evidence="5">
    <location>
        <position position="406"/>
    </location>
</feature>
<dbReference type="PANTHER" id="PTHR43806">
    <property type="entry name" value="PEPTIDASE S8"/>
    <property type="match status" value="1"/>
</dbReference>
<dbReference type="PROSITE" id="PS00136">
    <property type="entry name" value="SUBTILASE_ASP"/>
    <property type="match status" value="1"/>
</dbReference>
<dbReference type="InterPro" id="IPR015500">
    <property type="entry name" value="Peptidase_S8_subtilisin-rel"/>
</dbReference>
<evidence type="ECO:0000313" key="8">
    <source>
        <dbReference type="EMBL" id="MBO2450124.1"/>
    </source>
</evidence>
<dbReference type="PROSITE" id="PS51892">
    <property type="entry name" value="SUBTILASE"/>
    <property type="match status" value="1"/>
</dbReference>
<dbReference type="EMBL" id="JAGEOJ010000009">
    <property type="protein sequence ID" value="MBO2450124.1"/>
    <property type="molecule type" value="Genomic_DNA"/>
</dbReference>
<dbReference type="RefSeq" id="WP_208257989.1">
    <property type="nucleotide sequence ID" value="NZ_JAGEOJ010000009.1"/>
</dbReference>
<dbReference type="SUPFAM" id="SSF52743">
    <property type="entry name" value="Subtilisin-like"/>
    <property type="match status" value="1"/>
</dbReference>
<dbReference type="InterPro" id="IPR050131">
    <property type="entry name" value="Peptidase_S8_subtilisin-like"/>
</dbReference>
<proteinExistence type="inferred from homology"/>
<protein>
    <submittedName>
        <fullName evidence="8">S8 family serine peptidase</fullName>
    </submittedName>
</protein>
<keyword evidence="2 5" id="KW-0645">Protease</keyword>
<sequence>MRHRPQPIYADPGTEPKLPKKIFAHASPTSIGGRSLFEMDDLTAETALAAAAPHDVMRDAAAALEEAGFDILHVWPTTISFAGSPKLFAREFNCKLKAKERPVSRDRSRPDKATFIDCKRTDQSGLIDTTGTRYAGLIEGIAVDEPRFVSQESIAPKTDYWHLNVPGDVSGGCGAARAHRIGLTGQGVRVVMVDTGFEDHPYFAARGYNIRPVEAGPGATAPDKDECGHGTAQAANLLAVAPGVELTMVKMHASNSVAAFNHAVSLSPDVISLSWGGDLAAEPLSAPDKALAAAVAYAVKHGITVVCAAGNGVFGFPAQHPDVIAAGGAYMEPDRRLRASDFSSGFESKVYPGRNVPDVCGLVGMQPTAAYIMLPVPSGSELDRYCSLAGDGTKGGDGWAALSGTSAAAAQIAGVCALVLEANPSLTPAELRDILRRTARDVTEGRGGDATLGRPGMGHPAEVGEDLATGSGLVDAYKAALVAKVNGYGDHYSPFYSIRVGGPRPMPEQPPQAERPSTPSPASPQPAQPAQPVTMFSGTGAAQPPNAWPTSQGMTRMERDLLIKLIIDADLD</sequence>
<evidence type="ECO:0000256" key="3">
    <source>
        <dbReference type="ARBA" id="ARBA00022801"/>
    </source>
</evidence>
<evidence type="ECO:0000259" key="7">
    <source>
        <dbReference type="Pfam" id="PF00082"/>
    </source>
</evidence>
<feature type="active site" description="Charge relay system" evidence="5">
    <location>
        <position position="229"/>
    </location>
</feature>
<dbReference type="PRINTS" id="PR00723">
    <property type="entry name" value="SUBTILISIN"/>
</dbReference>
<evidence type="ECO:0000256" key="4">
    <source>
        <dbReference type="ARBA" id="ARBA00022825"/>
    </source>
</evidence>
<keyword evidence="9" id="KW-1185">Reference proteome</keyword>
<dbReference type="AlphaFoldDB" id="A0A939PJ35"/>
<dbReference type="Proteomes" id="UP000669179">
    <property type="component" value="Unassembled WGS sequence"/>
</dbReference>
<dbReference type="GO" id="GO:0006508">
    <property type="term" value="P:proteolysis"/>
    <property type="evidence" value="ECO:0007669"/>
    <property type="project" value="UniProtKB-KW"/>
</dbReference>
<accession>A0A939PJ35</accession>
<feature type="compositionally biased region" description="Pro residues" evidence="6">
    <location>
        <begin position="518"/>
        <end position="529"/>
    </location>
</feature>
<feature type="active site" description="Charge relay system" evidence="5">
    <location>
        <position position="194"/>
    </location>
</feature>
<feature type="region of interest" description="Disordered" evidence="6">
    <location>
        <begin position="499"/>
        <end position="553"/>
    </location>
</feature>
<organism evidence="8 9">
    <name type="scientific">Actinomadura barringtoniae</name>
    <dbReference type="NCBI Taxonomy" id="1427535"/>
    <lineage>
        <taxon>Bacteria</taxon>
        <taxon>Bacillati</taxon>
        <taxon>Actinomycetota</taxon>
        <taxon>Actinomycetes</taxon>
        <taxon>Streptosporangiales</taxon>
        <taxon>Thermomonosporaceae</taxon>
        <taxon>Actinomadura</taxon>
    </lineage>
</organism>
<dbReference type="InterPro" id="IPR023827">
    <property type="entry name" value="Peptidase_S8_Asp-AS"/>
</dbReference>
<dbReference type="GO" id="GO:0004252">
    <property type="term" value="F:serine-type endopeptidase activity"/>
    <property type="evidence" value="ECO:0007669"/>
    <property type="project" value="UniProtKB-UniRule"/>
</dbReference>
<comment type="similarity">
    <text evidence="1 5">Belongs to the peptidase S8 family.</text>
</comment>
<reference evidence="8" key="1">
    <citation type="submission" date="2021-03" db="EMBL/GenBank/DDBJ databases">
        <authorList>
            <person name="Kanchanasin P."/>
            <person name="Saeng-In P."/>
            <person name="Phongsopitanun W."/>
            <person name="Yuki M."/>
            <person name="Kudo T."/>
            <person name="Ohkuma M."/>
            <person name="Tanasupawat S."/>
        </authorList>
    </citation>
    <scope>NUCLEOTIDE SEQUENCE</scope>
    <source>
        <strain evidence="8">GKU 128</strain>
    </source>
</reference>
<dbReference type="InterPro" id="IPR000209">
    <property type="entry name" value="Peptidase_S8/S53_dom"/>
</dbReference>
<comment type="caution">
    <text evidence="8">The sequence shown here is derived from an EMBL/GenBank/DDBJ whole genome shotgun (WGS) entry which is preliminary data.</text>
</comment>
<evidence type="ECO:0000256" key="5">
    <source>
        <dbReference type="PROSITE-ProRule" id="PRU01240"/>
    </source>
</evidence>
<name>A0A939PJ35_9ACTN</name>
<evidence type="ECO:0000256" key="2">
    <source>
        <dbReference type="ARBA" id="ARBA00022670"/>
    </source>
</evidence>
<dbReference type="InterPro" id="IPR036852">
    <property type="entry name" value="Peptidase_S8/S53_dom_sf"/>
</dbReference>